<feature type="compositionally biased region" description="Polar residues" evidence="7">
    <location>
        <begin position="14"/>
        <end position="23"/>
    </location>
</feature>
<keyword evidence="1 6" id="KW-0489">Methyltransferase</keyword>
<dbReference type="Gene3D" id="3.40.50.150">
    <property type="entry name" value="Vaccinia Virus protein VP39"/>
    <property type="match status" value="1"/>
</dbReference>
<comment type="similarity">
    <text evidence="6">Belongs to the class I-like SAM-binding methyltransferase superfamily. RNA M5U methyltransferase family.</text>
</comment>
<dbReference type="CDD" id="cd02440">
    <property type="entry name" value="AdoMet_MTases"/>
    <property type="match status" value="1"/>
</dbReference>
<evidence type="ECO:0000256" key="7">
    <source>
        <dbReference type="SAM" id="MobiDB-lite"/>
    </source>
</evidence>
<comment type="catalytic activity">
    <reaction evidence="5">
        <text>uridine(54) in tRNA + S-adenosyl-L-methionine = 5-methyluridine(54) in tRNA + S-adenosyl-L-homocysteine + H(+)</text>
        <dbReference type="Rhea" id="RHEA:42712"/>
        <dbReference type="Rhea" id="RHEA-COMP:10167"/>
        <dbReference type="Rhea" id="RHEA-COMP:10193"/>
        <dbReference type="ChEBI" id="CHEBI:15378"/>
        <dbReference type="ChEBI" id="CHEBI:57856"/>
        <dbReference type="ChEBI" id="CHEBI:59789"/>
        <dbReference type="ChEBI" id="CHEBI:65315"/>
        <dbReference type="ChEBI" id="CHEBI:74447"/>
        <dbReference type="EC" id="2.1.1.35"/>
    </reaction>
    <physiologicalReaction direction="left-to-right" evidence="5">
        <dbReference type="Rhea" id="RHEA:42713"/>
    </physiologicalReaction>
</comment>
<proteinExistence type="inferred from homology"/>
<evidence type="ECO:0000256" key="2">
    <source>
        <dbReference type="ARBA" id="ARBA00022679"/>
    </source>
</evidence>
<dbReference type="PANTHER" id="PTHR45904">
    <property type="entry name" value="TRNA (URACIL-5-)-METHYLTRANSFERASE"/>
    <property type="match status" value="1"/>
</dbReference>
<dbReference type="InterPro" id="IPR045850">
    <property type="entry name" value="TRM2_met"/>
</dbReference>
<feature type="binding site" evidence="6">
    <location>
        <position position="368"/>
    </location>
    <ligand>
        <name>S-adenosyl-L-methionine</name>
        <dbReference type="ChEBI" id="CHEBI:59789"/>
    </ligand>
</feature>
<feature type="binding site" evidence="6">
    <location>
        <position position="269"/>
    </location>
    <ligand>
        <name>S-adenosyl-L-methionine</name>
        <dbReference type="ChEBI" id="CHEBI:59789"/>
    </ligand>
</feature>
<dbReference type="PANTHER" id="PTHR45904:SF1">
    <property type="entry name" value="TRNA (URACIL-5-)-METHYLTRANSFERASE HOMOLOG B"/>
    <property type="match status" value="1"/>
</dbReference>
<evidence type="ECO:0000256" key="3">
    <source>
        <dbReference type="ARBA" id="ARBA00022691"/>
    </source>
</evidence>
<dbReference type="VEuPathDB" id="VectorBase:LDEU003277"/>
<keyword evidence="2 6" id="KW-0808">Transferase</keyword>
<organism evidence="8 9">
    <name type="scientific">Leptotrombidium deliense</name>
    <dbReference type="NCBI Taxonomy" id="299467"/>
    <lineage>
        <taxon>Eukaryota</taxon>
        <taxon>Metazoa</taxon>
        <taxon>Ecdysozoa</taxon>
        <taxon>Arthropoda</taxon>
        <taxon>Chelicerata</taxon>
        <taxon>Arachnida</taxon>
        <taxon>Acari</taxon>
        <taxon>Acariformes</taxon>
        <taxon>Trombidiformes</taxon>
        <taxon>Prostigmata</taxon>
        <taxon>Anystina</taxon>
        <taxon>Parasitengona</taxon>
        <taxon>Trombiculoidea</taxon>
        <taxon>Trombiculidae</taxon>
        <taxon>Leptotrombidium</taxon>
    </lineage>
</organism>
<accession>A0A443SMP8</accession>
<dbReference type="Proteomes" id="UP000288716">
    <property type="component" value="Unassembled WGS sequence"/>
</dbReference>
<evidence type="ECO:0000256" key="6">
    <source>
        <dbReference type="PROSITE-ProRule" id="PRU01024"/>
    </source>
</evidence>
<feature type="region of interest" description="Disordered" evidence="7">
    <location>
        <begin position="1"/>
        <end position="23"/>
    </location>
</feature>
<dbReference type="InterPro" id="IPR010280">
    <property type="entry name" value="U5_MeTrfase_fam"/>
</dbReference>
<dbReference type="GO" id="GO:0003723">
    <property type="term" value="F:RNA binding"/>
    <property type="evidence" value="ECO:0007669"/>
    <property type="project" value="TreeGrafter"/>
</dbReference>
<protein>
    <recommendedName>
        <fullName evidence="4">tRNA (uracil(54)-C(5))-methyltransferase</fullName>
        <ecNumber evidence="4">2.1.1.35</ecNumber>
    </recommendedName>
</protein>
<dbReference type="Gene3D" id="2.40.50.1070">
    <property type="match status" value="1"/>
</dbReference>
<comment type="caution">
    <text evidence="8">The sequence shown here is derived from an EMBL/GenBank/DDBJ whole genome shotgun (WGS) entry which is preliminary data.</text>
</comment>
<dbReference type="GO" id="GO:0030697">
    <property type="term" value="F:tRNA (uracil(54)-C5)-methyltransferase activity, S-adenosyl methionine-dependent"/>
    <property type="evidence" value="ECO:0007669"/>
    <property type="project" value="UniProtKB-EC"/>
</dbReference>
<keyword evidence="3 6" id="KW-0949">S-adenosyl-L-methionine</keyword>
<dbReference type="SUPFAM" id="SSF53335">
    <property type="entry name" value="S-adenosyl-L-methionine-dependent methyltransferases"/>
    <property type="match status" value="1"/>
</dbReference>
<keyword evidence="9" id="KW-1185">Reference proteome</keyword>
<evidence type="ECO:0000256" key="4">
    <source>
        <dbReference type="ARBA" id="ARBA00033763"/>
    </source>
</evidence>
<dbReference type="GO" id="GO:0006396">
    <property type="term" value="P:RNA processing"/>
    <property type="evidence" value="ECO:0007669"/>
    <property type="project" value="InterPro"/>
</dbReference>
<dbReference type="AlphaFoldDB" id="A0A443SMP8"/>
<evidence type="ECO:0000313" key="9">
    <source>
        <dbReference type="Proteomes" id="UP000288716"/>
    </source>
</evidence>
<evidence type="ECO:0000313" key="8">
    <source>
        <dbReference type="EMBL" id="RWS28762.1"/>
    </source>
</evidence>
<gene>
    <name evidence="8" type="ORF">B4U80_10830</name>
</gene>
<dbReference type="OrthoDB" id="10250660at2759"/>
<comment type="caution">
    <text evidence="6">Lacks conserved residue(s) required for the propagation of feature annotation.</text>
</comment>
<reference evidence="8 9" key="1">
    <citation type="journal article" date="2018" name="Gigascience">
        <title>Genomes of trombidid mites reveal novel predicted allergens and laterally-transferred genes associated with secondary metabolism.</title>
        <authorList>
            <person name="Dong X."/>
            <person name="Chaisiri K."/>
            <person name="Xia D."/>
            <person name="Armstrong S.D."/>
            <person name="Fang Y."/>
            <person name="Donnelly M.J."/>
            <person name="Kadowaki T."/>
            <person name="McGarry J.W."/>
            <person name="Darby A.C."/>
            <person name="Makepeace B.L."/>
        </authorList>
    </citation>
    <scope>NUCLEOTIDE SEQUENCE [LARGE SCALE GENOMIC DNA]</scope>
    <source>
        <strain evidence="8">UoL-UT</strain>
    </source>
</reference>
<dbReference type="EMBL" id="NCKV01001228">
    <property type="protein sequence ID" value="RWS28762.1"/>
    <property type="molecule type" value="Genomic_DNA"/>
</dbReference>
<dbReference type="Pfam" id="PF05958">
    <property type="entry name" value="tRNA_U5-meth_tr"/>
    <property type="match status" value="1"/>
</dbReference>
<dbReference type="STRING" id="299467.A0A443SMP8"/>
<dbReference type="EC" id="2.1.1.35" evidence="4"/>
<feature type="active site" description="Nucleophile" evidence="6">
    <location>
        <position position="396"/>
    </location>
</feature>
<sequence length="451" mass="51379">MPGVYESENENLEDQVNSPNPYNVTSENRFKILDSVITPLHMYSYNHQLNDIYQRISSVLKKLKSRMDSMGVDVMGDERGLVCELDYTRGSPLIDEYRNKDEFTIWPGVDGNRKTVGFLVGEPSKHRSVVCVEPDELKITKRSHRLLAKLLQTYLRDHSPLDTCTDLSADGNWRRFIVRSNNQGEHMLIAILHPQNLSEEAINEEKERLKNYFQPYATEYQIRCFYFQACRGVRCTHEEAPFQLIFGEETIEETINETTFELSPESFFQVNTSAAAVLYNTVLEELNPSKLHTVVDVCCGIGAISLKVAPYVQRVIGIDQSKVAIKDAQKNALKNGIRNCTFYNGYAEHILPSFLSELSQNRVVVTVNPGRGGLPQKVIKTIRSMECIEKVVYISCNPEGKAFNNFVDLMAPEFRFDIEGHPFVATHAVPVHLFPNTTHCELVISFERILN</sequence>
<evidence type="ECO:0000256" key="1">
    <source>
        <dbReference type="ARBA" id="ARBA00022603"/>
    </source>
</evidence>
<dbReference type="InterPro" id="IPR029063">
    <property type="entry name" value="SAM-dependent_MTases_sf"/>
</dbReference>
<dbReference type="PROSITE" id="PS51687">
    <property type="entry name" value="SAM_MT_RNA_M5U"/>
    <property type="match status" value="1"/>
</dbReference>
<dbReference type="GO" id="GO:0032259">
    <property type="term" value="P:methylation"/>
    <property type="evidence" value="ECO:0007669"/>
    <property type="project" value="UniProtKB-KW"/>
</dbReference>
<feature type="binding site" evidence="6">
    <location>
        <position position="319"/>
    </location>
    <ligand>
        <name>S-adenosyl-L-methionine</name>
        <dbReference type="ChEBI" id="CHEBI:59789"/>
    </ligand>
</feature>
<evidence type="ECO:0000256" key="5">
    <source>
        <dbReference type="ARBA" id="ARBA00047278"/>
    </source>
</evidence>
<name>A0A443SMP8_9ACAR</name>